<dbReference type="Proteomes" id="UP000481252">
    <property type="component" value="Unassembled WGS sequence"/>
</dbReference>
<keyword evidence="3 6" id="KW-0418">Kinase</keyword>
<dbReference type="Gene3D" id="3.30.420.40">
    <property type="match status" value="2"/>
</dbReference>
<dbReference type="Pfam" id="PF00370">
    <property type="entry name" value="FGGY_N"/>
    <property type="match status" value="1"/>
</dbReference>
<feature type="domain" description="Carbohydrate kinase FGGY C-terminal" evidence="5">
    <location>
        <begin position="250"/>
        <end position="423"/>
    </location>
</feature>
<comment type="similarity">
    <text evidence="1">Belongs to the FGGY kinase family.</text>
</comment>
<dbReference type="InterPro" id="IPR043129">
    <property type="entry name" value="ATPase_NBD"/>
</dbReference>
<evidence type="ECO:0000256" key="3">
    <source>
        <dbReference type="ARBA" id="ARBA00022777"/>
    </source>
</evidence>
<gene>
    <name evidence="6" type="ORF">G6N74_16290</name>
</gene>
<accession>A0A7C9VDF5</accession>
<dbReference type="InterPro" id="IPR050406">
    <property type="entry name" value="FGGY_Carb_Kinase"/>
</dbReference>
<dbReference type="EMBL" id="JAAKZG010000006">
    <property type="protein sequence ID" value="NGN42629.1"/>
    <property type="molecule type" value="Genomic_DNA"/>
</dbReference>
<dbReference type="PANTHER" id="PTHR43095">
    <property type="entry name" value="SUGAR KINASE"/>
    <property type="match status" value="1"/>
</dbReference>
<dbReference type="GO" id="GO:0005975">
    <property type="term" value="P:carbohydrate metabolic process"/>
    <property type="evidence" value="ECO:0007669"/>
    <property type="project" value="InterPro"/>
</dbReference>
<keyword evidence="2" id="KW-0808">Transferase</keyword>
<protein>
    <submittedName>
        <fullName evidence="6">Carbohydrate kinase</fullName>
    </submittedName>
</protein>
<dbReference type="AlphaFoldDB" id="A0A7C9VDF5"/>
<dbReference type="CDD" id="cd07772">
    <property type="entry name" value="ASKHA_NBD_FGGY_NaCK-like"/>
    <property type="match status" value="1"/>
</dbReference>
<evidence type="ECO:0000256" key="1">
    <source>
        <dbReference type="ARBA" id="ARBA00009156"/>
    </source>
</evidence>
<evidence type="ECO:0000259" key="5">
    <source>
        <dbReference type="Pfam" id="PF21546"/>
    </source>
</evidence>
<dbReference type="RefSeq" id="WP_165119000.1">
    <property type="nucleotide sequence ID" value="NZ_JAAKZG010000006.1"/>
</dbReference>
<evidence type="ECO:0000313" key="6">
    <source>
        <dbReference type="EMBL" id="NGN42629.1"/>
    </source>
</evidence>
<evidence type="ECO:0000256" key="2">
    <source>
        <dbReference type="ARBA" id="ARBA00022679"/>
    </source>
</evidence>
<evidence type="ECO:0000313" key="7">
    <source>
        <dbReference type="Proteomes" id="UP000481252"/>
    </source>
</evidence>
<feature type="domain" description="Carbohydrate kinase FGGY N-terminal" evidence="4">
    <location>
        <begin position="8"/>
        <end position="242"/>
    </location>
</feature>
<keyword evidence="7" id="KW-1185">Reference proteome</keyword>
<dbReference type="GO" id="GO:0016301">
    <property type="term" value="F:kinase activity"/>
    <property type="evidence" value="ECO:0007669"/>
    <property type="project" value="UniProtKB-KW"/>
</dbReference>
<proteinExistence type="inferred from homology"/>
<dbReference type="InterPro" id="IPR049382">
    <property type="entry name" value="FGGY_C_2"/>
</dbReference>
<dbReference type="Pfam" id="PF21546">
    <property type="entry name" value="FGGY_C_2"/>
    <property type="match status" value="1"/>
</dbReference>
<name>A0A7C9VDF5_9HYPH</name>
<evidence type="ECO:0000259" key="4">
    <source>
        <dbReference type="Pfam" id="PF00370"/>
    </source>
</evidence>
<reference evidence="6 7" key="1">
    <citation type="submission" date="2020-02" db="EMBL/GenBank/DDBJ databases">
        <title>Genome sequence of the type strain CGMCC 1.15528 of Mesorhizobium zhangyense.</title>
        <authorList>
            <person name="Gao J."/>
            <person name="Sun J."/>
        </authorList>
    </citation>
    <scope>NUCLEOTIDE SEQUENCE [LARGE SCALE GENOMIC DNA]</scope>
    <source>
        <strain evidence="6 7">CGMCC 1.15528</strain>
    </source>
</reference>
<sequence>MAEPRHVAVIDIGKTNAKVVVVDLDAMAEIDVRKMPNRVSNDGLYPHHDTERLWDFIIASLSELARRHAIDAISVTTHGATAALLDERGELALPILDYEHDGPDDLADDYAAVRPPFAESGTPRLPGGLNLGAQIFWQSKTFPKQFSAVRAILPYPQYWAFRLTGVLATEVTSLGCHTDLWNPARRDFSTMVDRLGWRDLMPPLRSASDRLGSILPEIAARTGLSPRTSVHCGIHDSNASLLPHVLHRKPPFAVVSTGTWVVAMAVGGAVRDLDPARDTLVNVNALGDPVPSARFMGGREYELLIGNDVAPVSDEDIARVLAEKLMLLPSVQQGSGPFPQRAAEWIVPSDLKAGERSAIVSFYLALMTATCLDLIGALGETIVEGGFADNRLFLDMLGAATGRPVFVSATNATGTSLGAAELAFSGRACSNIAQRRPSNGDLLASYAEAWRSRIA</sequence>
<dbReference type="PANTHER" id="PTHR43095:SF5">
    <property type="entry name" value="XYLULOSE KINASE"/>
    <property type="match status" value="1"/>
</dbReference>
<comment type="caution">
    <text evidence="6">The sequence shown here is derived from an EMBL/GenBank/DDBJ whole genome shotgun (WGS) entry which is preliminary data.</text>
</comment>
<organism evidence="6 7">
    <name type="scientific">Mesorhizobium zhangyense</name>
    <dbReference type="NCBI Taxonomy" id="1776730"/>
    <lineage>
        <taxon>Bacteria</taxon>
        <taxon>Pseudomonadati</taxon>
        <taxon>Pseudomonadota</taxon>
        <taxon>Alphaproteobacteria</taxon>
        <taxon>Hyphomicrobiales</taxon>
        <taxon>Phyllobacteriaceae</taxon>
        <taxon>Mesorhizobium</taxon>
    </lineage>
</organism>
<dbReference type="SUPFAM" id="SSF53067">
    <property type="entry name" value="Actin-like ATPase domain"/>
    <property type="match status" value="2"/>
</dbReference>
<dbReference type="InterPro" id="IPR018484">
    <property type="entry name" value="FGGY_N"/>
</dbReference>